<proteinExistence type="predicted"/>
<dbReference type="Proteomes" id="UP000645612">
    <property type="component" value="Unassembled WGS sequence"/>
</dbReference>
<reference evidence="1" key="1">
    <citation type="submission" date="2020-12" db="EMBL/GenBank/DDBJ databases">
        <title>Burkholderia cepacia complex in Mexico.</title>
        <authorList>
            <person name="Estrada P."/>
        </authorList>
    </citation>
    <scope>NUCLEOTIDE SEQUENCE</scope>
    <source>
        <strain evidence="1">871</strain>
    </source>
</reference>
<sequence length="94" mass="10962">MRVSSDFGIVVRRRALEEKQVELSPVLSEFHFEQYFDQSNEFVSLGPFFGGDSADDCMRSLEELGLSYIDDFFIFTGDFPQWCRFEVFSPDHKS</sequence>
<dbReference type="AlphaFoldDB" id="A0A8I1ATW1"/>
<accession>A0A8I1ATW1</accession>
<protein>
    <submittedName>
        <fullName evidence="1">Uncharacterized protein</fullName>
    </submittedName>
</protein>
<gene>
    <name evidence="1" type="ORF">JAO13_13305</name>
</gene>
<dbReference type="EMBL" id="JAEDXG010000011">
    <property type="protein sequence ID" value="MBH9697417.1"/>
    <property type="molecule type" value="Genomic_DNA"/>
</dbReference>
<organism evidence="1 2">
    <name type="scientific">Burkholderia cepacia</name>
    <name type="common">Pseudomonas cepacia</name>
    <dbReference type="NCBI Taxonomy" id="292"/>
    <lineage>
        <taxon>Bacteria</taxon>
        <taxon>Pseudomonadati</taxon>
        <taxon>Pseudomonadota</taxon>
        <taxon>Betaproteobacteria</taxon>
        <taxon>Burkholderiales</taxon>
        <taxon>Burkholderiaceae</taxon>
        <taxon>Burkholderia</taxon>
        <taxon>Burkholderia cepacia complex</taxon>
    </lineage>
</organism>
<evidence type="ECO:0000313" key="1">
    <source>
        <dbReference type="EMBL" id="MBH9697417.1"/>
    </source>
</evidence>
<comment type="caution">
    <text evidence="1">The sequence shown here is derived from an EMBL/GenBank/DDBJ whole genome shotgun (WGS) entry which is preliminary data.</text>
</comment>
<evidence type="ECO:0000313" key="2">
    <source>
        <dbReference type="Proteomes" id="UP000645612"/>
    </source>
</evidence>
<name>A0A8I1ATW1_BURCE</name>
<dbReference type="RefSeq" id="WP_176131956.1">
    <property type="nucleotide sequence ID" value="NZ_CADDZZ010000055.1"/>
</dbReference>